<dbReference type="InterPro" id="IPR036206">
    <property type="entry name" value="ThiamineP_synth_sf"/>
</dbReference>
<organism evidence="2 3">
    <name type="scientific">Rhizorhapis suberifaciens</name>
    <name type="common">corky root of lettuce</name>
    <dbReference type="NCBI Taxonomy" id="13656"/>
    <lineage>
        <taxon>Bacteria</taxon>
        <taxon>Pseudomonadati</taxon>
        <taxon>Pseudomonadota</taxon>
        <taxon>Alphaproteobacteria</taxon>
        <taxon>Sphingomonadales</taxon>
        <taxon>Sphingomonadaceae</taxon>
        <taxon>Rhizorhapis</taxon>
    </lineage>
</organism>
<dbReference type="InterPro" id="IPR013785">
    <property type="entry name" value="Aldolase_TIM"/>
</dbReference>
<dbReference type="AlphaFoldDB" id="A0A840HT64"/>
<dbReference type="GO" id="GO:0009228">
    <property type="term" value="P:thiamine biosynthetic process"/>
    <property type="evidence" value="ECO:0007669"/>
    <property type="project" value="UniProtKB-KW"/>
</dbReference>
<keyword evidence="3" id="KW-1185">Reference proteome</keyword>
<dbReference type="GO" id="GO:0004789">
    <property type="term" value="F:thiamine-phosphate diphosphorylase activity"/>
    <property type="evidence" value="ECO:0007669"/>
    <property type="project" value="UniProtKB-EC"/>
</dbReference>
<protein>
    <submittedName>
        <fullName evidence="2">Thiamine-phosphate pyrophosphorylase</fullName>
        <ecNumber evidence="2">2.5.1.3</ecNumber>
    </submittedName>
</protein>
<proteinExistence type="predicted"/>
<dbReference type="Gene3D" id="3.20.20.70">
    <property type="entry name" value="Aldolase class I"/>
    <property type="match status" value="1"/>
</dbReference>
<dbReference type="EC" id="2.5.1.3" evidence="2"/>
<accession>A0A840HT64</accession>
<gene>
    <name evidence="2" type="ORF">HNQ99_001092</name>
</gene>
<evidence type="ECO:0000259" key="1">
    <source>
        <dbReference type="Pfam" id="PF02581"/>
    </source>
</evidence>
<dbReference type="Pfam" id="PF02581">
    <property type="entry name" value="TMP-TENI"/>
    <property type="match status" value="1"/>
</dbReference>
<evidence type="ECO:0000313" key="3">
    <source>
        <dbReference type="Proteomes" id="UP000575068"/>
    </source>
</evidence>
<feature type="domain" description="Thiamine phosphate synthase/TenI" evidence="1">
    <location>
        <begin position="24"/>
        <end position="168"/>
    </location>
</feature>
<evidence type="ECO:0000313" key="2">
    <source>
        <dbReference type="EMBL" id="MBB4640799.1"/>
    </source>
</evidence>
<keyword evidence="2" id="KW-0808">Transferase</keyword>
<dbReference type="CDD" id="cd00564">
    <property type="entry name" value="TMP_TenI"/>
    <property type="match status" value="1"/>
</dbReference>
<dbReference type="Proteomes" id="UP000575068">
    <property type="component" value="Unassembled WGS sequence"/>
</dbReference>
<name>A0A840HT64_9SPHN</name>
<dbReference type="InterPro" id="IPR022998">
    <property type="entry name" value="ThiamineP_synth_TenI"/>
</dbReference>
<dbReference type="RefSeq" id="WP_246414544.1">
    <property type="nucleotide sequence ID" value="NZ_JACHOV010000003.1"/>
</dbReference>
<dbReference type="SUPFAM" id="SSF51391">
    <property type="entry name" value="Thiamin phosphate synthase"/>
    <property type="match status" value="1"/>
</dbReference>
<sequence length="174" mass="19112">MTDERVPEVHLLSAIKRLPRESGVVLRHYGLANNERRRLFDQVQAIAVRRRLVVILAGAAGQAKAWGADGFHGRIPRGSTRGRLLHSAPVHDLREIRCAERLGANLLFLSPVFPTRSHPDARPLGRLRFGILARSTKLPLIALGGMDAARARILRPRGAYGWAAIDALTSVGND</sequence>
<reference evidence="2 3" key="1">
    <citation type="submission" date="2020-08" db="EMBL/GenBank/DDBJ databases">
        <title>Genomic Encyclopedia of Type Strains, Phase IV (KMG-IV): sequencing the most valuable type-strain genomes for metagenomic binning, comparative biology and taxonomic classification.</title>
        <authorList>
            <person name="Goeker M."/>
        </authorList>
    </citation>
    <scope>NUCLEOTIDE SEQUENCE [LARGE SCALE GENOMIC DNA]</scope>
    <source>
        <strain evidence="2 3">DSM 7465</strain>
    </source>
</reference>
<comment type="caution">
    <text evidence="2">The sequence shown here is derived from an EMBL/GenBank/DDBJ whole genome shotgun (WGS) entry which is preliminary data.</text>
</comment>
<dbReference type="EMBL" id="JACHOV010000003">
    <property type="protein sequence ID" value="MBB4640799.1"/>
    <property type="molecule type" value="Genomic_DNA"/>
</dbReference>